<dbReference type="EC" id="3.1.1.-" evidence="3"/>
<dbReference type="Pfam" id="PF00135">
    <property type="entry name" value="COesterase"/>
    <property type="match status" value="1"/>
</dbReference>
<dbReference type="AlphaFoldDB" id="A0A7C9NTA3"/>
<feature type="chain" id="PRO_5029034327" description="Carboxylic ester hydrolase" evidence="3">
    <location>
        <begin position="27"/>
        <end position="538"/>
    </location>
</feature>
<dbReference type="InterPro" id="IPR019819">
    <property type="entry name" value="Carboxylesterase_B_CS"/>
</dbReference>
<dbReference type="RefSeq" id="WP_161484213.1">
    <property type="nucleotide sequence ID" value="NZ_WXEW01000014.1"/>
</dbReference>
<evidence type="ECO:0000256" key="2">
    <source>
        <dbReference type="ARBA" id="ARBA00022801"/>
    </source>
</evidence>
<dbReference type="InterPro" id="IPR002018">
    <property type="entry name" value="CarbesteraseB"/>
</dbReference>
<dbReference type="EMBL" id="WXEW01000014">
    <property type="protein sequence ID" value="NAS27276.1"/>
    <property type="molecule type" value="Genomic_DNA"/>
</dbReference>
<dbReference type="SUPFAM" id="SSF53474">
    <property type="entry name" value="alpha/beta-Hydrolases"/>
    <property type="match status" value="1"/>
</dbReference>
<dbReference type="PROSITE" id="PS00122">
    <property type="entry name" value="CARBOXYLESTERASE_B_1"/>
    <property type="match status" value="1"/>
</dbReference>
<comment type="caution">
    <text evidence="5">The sequence shown here is derived from an EMBL/GenBank/DDBJ whole genome shotgun (WGS) entry which is preliminary data.</text>
</comment>
<reference evidence="5 6" key="1">
    <citation type="submission" date="2020-01" db="EMBL/GenBank/DDBJ databases">
        <title>Herbidospora sp. NEAU-GS84 nov., a novel actinomycete isolated from soil.</title>
        <authorList>
            <person name="Han L."/>
        </authorList>
    </citation>
    <scope>NUCLEOTIDE SEQUENCE [LARGE SCALE GENOMIC DNA]</scope>
    <source>
        <strain evidence="5 6">NEAU-GS84</strain>
    </source>
</reference>
<feature type="domain" description="Carboxylesterase type B" evidence="4">
    <location>
        <begin position="39"/>
        <end position="504"/>
    </location>
</feature>
<accession>A0A7C9NTA3</accession>
<dbReference type="GO" id="GO:0016787">
    <property type="term" value="F:hydrolase activity"/>
    <property type="evidence" value="ECO:0007669"/>
    <property type="project" value="UniProtKB-KW"/>
</dbReference>
<evidence type="ECO:0000313" key="5">
    <source>
        <dbReference type="EMBL" id="NAS27276.1"/>
    </source>
</evidence>
<sequence length="538" mass="56661">MIPLWRTVTTLVTAAALTTTALPAAATTTPPDRHHGGQAATVRVDTGWLRGTTAGDHRLFQGIPYAAPPVGELRWRSPQPVAPWQGVRAATAPGDRCAQLPGVTSLPGSDSEDCLYLDVVVPASASPVRRKPVVVWLHGGGLMTGAGSDNDARRLAVRGDVVVVTVNYRLGILGFYGYPGLENSGAFGIEDQQAALRWVARNAAAFGGDPGNVTLAGESAGSHSVCAQLASPSAAGLFHRAIMQSSACRMGDFAAAGVTPFLGVPLWIPREAHEGYGQVIAAGLGCADPATALACLRGKSVPELLAQTPLPLPGYGNAVLPEDPAKVFAEGRFHRVPVLSGTTRDEGTLFASVLFTDPGQEAFEAAVNRNFGDKAAAVLAKYPPGAHGSPLQAAAAIMSDLEWTWVARDNNLLFAEHVPTYAYEFTDRTAPPLFPLAHGVQPLAFHSSELSYLFDTSSLTAPLNRQQRRLSDTMIDYWTRFAATGTPNGPGLPRWQPVRPGDPTPYVQGLGLGPGGVGPWDQAAAHNLAFWDTLTAHS</sequence>
<gene>
    <name evidence="5" type="ORF">GT755_37110</name>
</gene>
<protein>
    <recommendedName>
        <fullName evidence="3">Carboxylic ester hydrolase</fullName>
        <ecNumber evidence="3">3.1.1.-</ecNumber>
    </recommendedName>
</protein>
<dbReference type="InterPro" id="IPR019826">
    <property type="entry name" value="Carboxylesterase_B_AS"/>
</dbReference>
<comment type="similarity">
    <text evidence="1 3">Belongs to the type-B carboxylesterase/lipase family.</text>
</comment>
<dbReference type="Gene3D" id="3.40.50.1820">
    <property type="entry name" value="alpha/beta hydrolase"/>
    <property type="match status" value="1"/>
</dbReference>
<name>A0A7C9NTA3_9ACTN</name>
<evidence type="ECO:0000259" key="4">
    <source>
        <dbReference type="Pfam" id="PF00135"/>
    </source>
</evidence>
<feature type="signal peptide" evidence="3">
    <location>
        <begin position="1"/>
        <end position="26"/>
    </location>
</feature>
<dbReference type="InterPro" id="IPR050309">
    <property type="entry name" value="Type-B_Carboxylest/Lipase"/>
</dbReference>
<dbReference type="InterPro" id="IPR029058">
    <property type="entry name" value="AB_hydrolase_fold"/>
</dbReference>
<keyword evidence="2 3" id="KW-0378">Hydrolase</keyword>
<keyword evidence="6" id="KW-1185">Reference proteome</keyword>
<dbReference type="Proteomes" id="UP000479526">
    <property type="component" value="Unassembled WGS sequence"/>
</dbReference>
<evidence type="ECO:0000313" key="6">
    <source>
        <dbReference type="Proteomes" id="UP000479526"/>
    </source>
</evidence>
<evidence type="ECO:0000256" key="1">
    <source>
        <dbReference type="ARBA" id="ARBA00005964"/>
    </source>
</evidence>
<proteinExistence type="inferred from homology"/>
<dbReference type="PANTHER" id="PTHR11559">
    <property type="entry name" value="CARBOXYLESTERASE"/>
    <property type="match status" value="1"/>
</dbReference>
<evidence type="ECO:0000256" key="3">
    <source>
        <dbReference type="RuleBase" id="RU361235"/>
    </source>
</evidence>
<keyword evidence="3" id="KW-0732">Signal</keyword>
<organism evidence="5 6">
    <name type="scientific">Herbidospora solisilvae</name>
    <dbReference type="NCBI Taxonomy" id="2696284"/>
    <lineage>
        <taxon>Bacteria</taxon>
        <taxon>Bacillati</taxon>
        <taxon>Actinomycetota</taxon>
        <taxon>Actinomycetes</taxon>
        <taxon>Streptosporangiales</taxon>
        <taxon>Streptosporangiaceae</taxon>
        <taxon>Herbidospora</taxon>
    </lineage>
</organism>
<dbReference type="PROSITE" id="PS00941">
    <property type="entry name" value="CARBOXYLESTERASE_B_2"/>
    <property type="match status" value="1"/>
</dbReference>